<sequence length="260" mass="30240">MHAFEAFSHMILEEFPLTLEVTLQEQLKCLKRKILIIEPDNCTSGKNSQDVVYMKCSTDQGDKMLDQFLDILDVNLGEKYTKVSKKIYENARPWKVNKLEEMRSPGLVYVSYWDEESDEPMLFLSFMLTEEDGFTEDDKLLSVVYLYEIQILPSLRNRKLGTRLLAEHLQDACSRLRSENGELLEYPLIGIELTVFSDNENAIKFYKSIGMELTPDSPRDRVAHLERRRTRGMAQNISTSVGRTIVQKPIYYLFYLPLSI</sequence>
<gene>
    <name evidence="13" type="primary">NCAS0D02640</name>
    <name evidence="13" type="ordered locus">NCAS_0D02640</name>
</gene>
<organism evidence="13 14">
    <name type="scientific">Naumovozyma castellii</name>
    <name type="common">Yeast</name>
    <name type="synonym">Saccharomyces castellii</name>
    <dbReference type="NCBI Taxonomy" id="27288"/>
    <lineage>
        <taxon>Eukaryota</taxon>
        <taxon>Fungi</taxon>
        <taxon>Dikarya</taxon>
        <taxon>Ascomycota</taxon>
        <taxon>Saccharomycotina</taxon>
        <taxon>Saccharomycetes</taxon>
        <taxon>Saccharomycetales</taxon>
        <taxon>Saccharomycetaceae</taxon>
        <taxon>Naumovozyma</taxon>
    </lineage>
</organism>
<dbReference type="OrthoDB" id="424551at2759"/>
<dbReference type="Gene3D" id="3.40.630.30">
    <property type="match status" value="1"/>
</dbReference>
<dbReference type="PROSITE" id="PS51186">
    <property type="entry name" value="GNAT"/>
    <property type="match status" value="1"/>
</dbReference>
<reference evidence="13 14" key="1">
    <citation type="journal article" date="2011" name="Proc. Natl. Acad. Sci. U.S.A.">
        <title>Evolutionary erosion of yeast sex chromosomes by mating-type switching accidents.</title>
        <authorList>
            <person name="Gordon J.L."/>
            <person name="Armisen D."/>
            <person name="Proux-Wera E."/>
            <person name="Oheigeartaigh S.S."/>
            <person name="Byrne K.P."/>
            <person name="Wolfe K.H."/>
        </authorList>
    </citation>
    <scope>NUCLEOTIDE SEQUENCE [LARGE SCALE GENOMIC DNA]</scope>
    <source>
        <strain evidence="14">ATCC 76901 / BCRC 22586 / CBS 4309 / NBRC 1992 / NRRL Y-12630</strain>
    </source>
</reference>
<evidence type="ECO:0000256" key="5">
    <source>
        <dbReference type="ARBA" id="ARBA00015043"/>
    </source>
</evidence>
<dbReference type="InterPro" id="IPR039949">
    <property type="entry name" value="NAA40"/>
</dbReference>
<evidence type="ECO:0000259" key="12">
    <source>
        <dbReference type="PROSITE" id="PS51186"/>
    </source>
</evidence>
<feature type="domain" description="N-acetyltransferase" evidence="12">
    <location>
        <begin position="86"/>
        <end position="232"/>
    </location>
</feature>
<dbReference type="PANTHER" id="PTHR20531:SF1">
    <property type="entry name" value="N-ALPHA-ACETYLTRANSFERASE 40"/>
    <property type="match status" value="1"/>
</dbReference>
<evidence type="ECO:0000313" key="14">
    <source>
        <dbReference type="Proteomes" id="UP000001640"/>
    </source>
</evidence>
<dbReference type="GO" id="GO:0005737">
    <property type="term" value="C:cytoplasm"/>
    <property type="evidence" value="ECO:0007669"/>
    <property type="project" value="UniProtKB-SubCell"/>
</dbReference>
<dbReference type="GO" id="GO:0010485">
    <property type="term" value="F:histone H4 acetyltransferase activity"/>
    <property type="evidence" value="ECO:0007669"/>
    <property type="project" value="EnsemblFungi"/>
</dbReference>
<dbReference type="KEGG" id="ncs:NCAS_0D02640"/>
<dbReference type="AlphaFoldDB" id="G0VE54"/>
<comment type="catalytic activity">
    <reaction evidence="11">
        <text>N-terminal L-seryl-[histone H4] + acetyl-CoA = N-terminal N(alpha)-acetyl-L-seryl-[histone H4] + CoA + H(+)</text>
        <dbReference type="Rhea" id="RHEA:50596"/>
        <dbReference type="Rhea" id="RHEA-COMP:12740"/>
        <dbReference type="Rhea" id="RHEA-COMP:12743"/>
        <dbReference type="ChEBI" id="CHEBI:15378"/>
        <dbReference type="ChEBI" id="CHEBI:57287"/>
        <dbReference type="ChEBI" id="CHEBI:57288"/>
        <dbReference type="ChEBI" id="CHEBI:64738"/>
        <dbReference type="ChEBI" id="CHEBI:83690"/>
        <dbReference type="EC" id="2.3.1.257"/>
    </reaction>
</comment>
<dbReference type="HOGENOM" id="CLU_087674_0_0_1"/>
<evidence type="ECO:0000256" key="6">
    <source>
        <dbReference type="ARBA" id="ARBA00022490"/>
    </source>
</evidence>
<dbReference type="FunCoup" id="G0VE54">
    <property type="interactions" value="133"/>
</dbReference>
<evidence type="ECO:0000313" key="13">
    <source>
        <dbReference type="EMBL" id="CCC69845.1"/>
    </source>
</evidence>
<dbReference type="STRING" id="1064592.G0VE54"/>
<evidence type="ECO:0000256" key="7">
    <source>
        <dbReference type="ARBA" id="ARBA00022679"/>
    </source>
</evidence>
<dbReference type="RefSeq" id="XP_003676206.1">
    <property type="nucleotide sequence ID" value="XM_003676158.1"/>
</dbReference>
<comment type="subcellular location">
    <subcellularLocation>
        <location evidence="2">Cytoplasm</location>
    </subcellularLocation>
    <subcellularLocation>
        <location evidence="1">Nucleus</location>
    </subcellularLocation>
</comment>
<name>G0VE54_NAUCA</name>
<dbReference type="InParanoid" id="G0VE54"/>
<evidence type="ECO:0000256" key="4">
    <source>
        <dbReference type="ARBA" id="ARBA00012950"/>
    </source>
</evidence>
<dbReference type="EMBL" id="HE576755">
    <property type="protein sequence ID" value="CCC69845.1"/>
    <property type="molecule type" value="Genomic_DNA"/>
</dbReference>
<reference key="2">
    <citation type="submission" date="2011-08" db="EMBL/GenBank/DDBJ databases">
        <title>Genome sequence of Naumovozyma castellii.</title>
        <authorList>
            <person name="Gordon J.L."/>
            <person name="Armisen D."/>
            <person name="Proux-Wera E."/>
            <person name="OhEigeartaigh S.S."/>
            <person name="Byrne K.P."/>
            <person name="Wolfe K.H."/>
        </authorList>
    </citation>
    <scope>NUCLEOTIDE SEQUENCE</scope>
    <source>
        <strain>Type strain:CBS 4309</strain>
    </source>
</reference>
<evidence type="ECO:0000256" key="1">
    <source>
        <dbReference type="ARBA" id="ARBA00004123"/>
    </source>
</evidence>
<accession>G0VE54</accession>
<evidence type="ECO:0000256" key="10">
    <source>
        <dbReference type="ARBA" id="ARBA00047821"/>
    </source>
</evidence>
<dbReference type="EC" id="2.3.1.257" evidence="4"/>
<dbReference type="GO" id="GO:0031507">
    <property type="term" value="P:heterochromatin formation"/>
    <property type="evidence" value="ECO:0007669"/>
    <property type="project" value="EnsemblFungi"/>
</dbReference>
<keyword evidence="14" id="KW-1185">Reference proteome</keyword>
<keyword evidence="8" id="KW-0539">Nucleus</keyword>
<dbReference type="InterPro" id="IPR016181">
    <property type="entry name" value="Acyl_CoA_acyltransferase"/>
</dbReference>
<proteinExistence type="inferred from homology"/>
<dbReference type="GO" id="GO:1990189">
    <property type="term" value="F:protein N-terminal-serine acetyltransferase activity"/>
    <property type="evidence" value="ECO:0007669"/>
    <property type="project" value="UniProtKB-EC"/>
</dbReference>
<dbReference type="GeneID" id="96903451"/>
<dbReference type="OMA" id="IYLYEIQ"/>
<dbReference type="eggNOG" id="KOG2488">
    <property type="taxonomic scope" value="Eukaryota"/>
</dbReference>
<dbReference type="InterPro" id="IPR000182">
    <property type="entry name" value="GNAT_dom"/>
</dbReference>
<evidence type="ECO:0000256" key="3">
    <source>
        <dbReference type="ARBA" id="ARBA00008870"/>
    </source>
</evidence>
<dbReference type="SUPFAM" id="SSF55729">
    <property type="entry name" value="Acyl-CoA N-acyltransferases (Nat)"/>
    <property type="match status" value="1"/>
</dbReference>
<evidence type="ECO:0000256" key="8">
    <source>
        <dbReference type="ARBA" id="ARBA00023242"/>
    </source>
</evidence>
<comment type="similarity">
    <text evidence="3">Belongs to the acetyltransferase family. NAA40 subfamily.</text>
</comment>
<dbReference type="PANTHER" id="PTHR20531">
    <property type="entry name" value="N-ALPHA-ACETYLTRANSFERASE 40"/>
    <property type="match status" value="1"/>
</dbReference>
<keyword evidence="6" id="KW-0963">Cytoplasm</keyword>
<evidence type="ECO:0000256" key="9">
    <source>
        <dbReference type="ARBA" id="ARBA00023315"/>
    </source>
</evidence>
<dbReference type="GO" id="GO:0005634">
    <property type="term" value="C:nucleus"/>
    <property type="evidence" value="ECO:0007669"/>
    <property type="project" value="UniProtKB-SubCell"/>
</dbReference>
<keyword evidence="9" id="KW-0012">Acyltransferase</keyword>
<keyword evidence="7" id="KW-0808">Transferase</keyword>
<evidence type="ECO:0000256" key="2">
    <source>
        <dbReference type="ARBA" id="ARBA00004496"/>
    </source>
</evidence>
<dbReference type="GO" id="GO:0043998">
    <property type="term" value="F:histone H2A acetyltransferase activity"/>
    <property type="evidence" value="ECO:0007669"/>
    <property type="project" value="EnsemblFungi"/>
</dbReference>
<protein>
    <recommendedName>
        <fullName evidence="5">N-alpha-acetyltransferase 40</fullName>
        <ecNumber evidence="4">2.3.1.257</ecNumber>
    </recommendedName>
</protein>
<evidence type="ECO:0000256" key="11">
    <source>
        <dbReference type="ARBA" id="ARBA00049524"/>
    </source>
</evidence>
<comment type="catalytic activity">
    <reaction evidence="10">
        <text>N-terminal L-seryl-[histone H2A] + acetyl-CoA = N-terminal N(alpha)-acetyl-L-seryl-[histone H2A] + CoA + H(+)</text>
        <dbReference type="Rhea" id="RHEA:50600"/>
        <dbReference type="Rhea" id="RHEA-COMP:12742"/>
        <dbReference type="Rhea" id="RHEA-COMP:12744"/>
        <dbReference type="ChEBI" id="CHEBI:15378"/>
        <dbReference type="ChEBI" id="CHEBI:57287"/>
        <dbReference type="ChEBI" id="CHEBI:57288"/>
        <dbReference type="ChEBI" id="CHEBI:64738"/>
        <dbReference type="ChEBI" id="CHEBI:83690"/>
        <dbReference type="EC" id="2.3.1.257"/>
    </reaction>
</comment>
<dbReference type="Proteomes" id="UP000001640">
    <property type="component" value="Chromosome 4"/>
</dbReference>